<reference evidence="2 3" key="1">
    <citation type="submission" date="2014-02" db="EMBL/GenBank/DDBJ databases">
        <title>The genome sequence of Colletotrichum nymphaeae SA-01.</title>
        <authorList>
            <person name="Baroncelli R."/>
            <person name="Thon M.R."/>
        </authorList>
    </citation>
    <scope>NUCLEOTIDE SEQUENCE [LARGE SCALE GENOMIC DNA]</scope>
    <source>
        <strain evidence="2 3">SA-01</strain>
    </source>
</reference>
<evidence type="ECO:0000313" key="2">
    <source>
        <dbReference type="EMBL" id="KXH34653.1"/>
    </source>
</evidence>
<proteinExistence type="predicted"/>
<comment type="caution">
    <text evidence="2">The sequence shown here is derived from an EMBL/GenBank/DDBJ whole genome shotgun (WGS) entry which is preliminary data.</text>
</comment>
<evidence type="ECO:0000313" key="3">
    <source>
        <dbReference type="Proteomes" id="UP000070054"/>
    </source>
</evidence>
<keyword evidence="3" id="KW-1185">Reference proteome</keyword>
<dbReference type="AlphaFoldDB" id="A0A135SFG9"/>
<sequence>MTRTVLHCHHLIRSIPPPPTLPCPSHLNLSSPSTFPFTSSLAPRTLPSSRPSTPRYNVHPTPPKLFFPSSPLRTLSGTGSPLPPRFKDPVRTDQPEEKPSISSVRNVRRRRKRSGPARGPGGTHRVAIPSKLCSPLDDPNQGRGAATAVVYISHTKATGLARSPAASVVTSPIILSVSHFNPGQYSHVALFQNNALRITRHTLSERLNVRFTRLSCVLSTNLFAQSVGDSS</sequence>
<accession>A0A135SFG9</accession>
<dbReference type="EMBL" id="JEMN01001525">
    <property type="protein sequence ID" value="KXH34653.1"/>
    <property type="molecule type" value="Genomic_DNA"/>
</dbReference>
<feature type="compositionally biased region" description="Basic and acidic residues" evidence="1">
    <location>
        <begin position="85"/>
        <end position="99"/>
    </location>
</feature>
<name>A0A135SFG9_9PEZI</name>
<evidence type="ECO:0000256" key="1">
    <source>
        <dbReference type="SAM" id="MobiDB-lite"/>
    </source>
</evidence>
<organism evidence="2 3">
    <name type="scientific">Colletotrichum nymphaeae SA-01</name>
    <dbReference type="NCBI Taxonomy" id="1460502"/>
    <lineage>
        <taxon>Eukaryota</taxon>
        <taxon>Fungi</taxon>
        <taxon>Dikarya</taxon>
        <taxon>Ascomycota</taxon>
        <taxon>Pezizomycotina</taxon>
        <taxon>Sordariomycetes</taxon>
        <taxon>Hypocreomycetidae</taxon>
        <taxon>Glomerellales</taxon>
        <taxon>Glomerellaceae</taxon>
        <taxon>Colletotrichum</taxon>
        <taxon>Colletotrichum acutatum species complex</taxon>
    </lineage>
</organism>
<protein>
    <submittedName>
        <fullName evidence="2">Uncharacterized protein</fullName>
    </submittedName>
</protein>
<dbReference type="Proteomes" id="UP000070054">
    <property type="component" value="Unassembled WGS sequence"/>
</dbReference>
<feature type="compositionally biased region" description="Low complexity" evidence="1">
    <location>
        <begin position="36"/>
        <end position="55"/>
    </location>
</feature>
<feature type="region of interest" description="Disordered" evidence="1">
    <location>
        <begin position="36"/>
        <end position="139"/>
    </location>
</feature>
<feature type="compositionally biased region" description="Basic residues" evidence="1">
    <location>
        <begin position="106"/>
        <end position="115"/>
    </location>
</feature>
<gene>
    <name evidence="2" type="ORF">CNYM01_03907</name>
</gene>